<dbReference type="SUPFAM" id="SSF51556">
    <property type="entry name" value="Metallo-dependent hydrolases"/>
    <property type="match status" value="1"/>
</dbReference>
<dbReference type="AlphaFoldDB" id="A0A542YIB2"/>
<organism evidence="2 3">
    <name type="scientific">Homoserinimonas aerilata</name>
    <dbReference type="NCBI Taxonomy" id="1162970"/>
    <lineage>
        <taxon>Bacteria</taxon>
        <taxon>Bacillati</taxon>
        <taxon>Actinomycetota</taxon>
        <taxon>Actinomycetes</taxon>
        <taxon>Micrococcales</taxon>
        <taxon>Microbacteriaceae</taxon>
        <taxon>Homoserinimonas</taxon>
    </lineage>
</organism>
<dbReference type="InterPro" id="IPR011059">
    <property type="entry name" value="Metal-dep_hydrolase_composite"/>
</dbReference>
<feature type="domain" description="Amidohydrolase 3" evidence="1">
    <location>
        <begin position="41"/>
        <end position="486"/>
    </location>
</feature>
<dbReference type="CDD" id="cd01300">
    <property type="entry name" value="YtcJ_like"/>
    <property type="match status" value="1"/>
</dbReference>
<dbReference type="InterPro" id="IPR033932">
    <property type="entry name" value="YtcJ-like"/>
</dbReference>
<dbReference type="PANTHER" id="PTHR22642:SF2">
    <property type="entry name" value="PROTEIN LONG AFTER FAR-RED 3"/>
    <property type="match status" value="1"/>
</dbReference>
<protein>
    <recommendedName>
        <fullName evidence="1">Amidohydrolase 3 domain-containing protein</fullName>
    </recommendedName>
</protein>
<dbReference type="Pfam" id="PF07969">
    <property type="entry name" value="Amidohydro_3"/>
    <property type="match status" value="1"/>
</dbReference>
<comment type="caution">
    <text evidence="2">The sequence shown here is derived from an EMBL/GenBank/DDBJ whole genome shotgun (WGS) entry which is preliminary data.</text>
</comment>
<reference evidence="2 3" key="1">
    <citation type="submission" date="2019-06" db="EMBL/GenBank/DDBJ databases">
        <title>Sequencing the genomes of 1000 actinobacteria strains.</title>
        <authorList>
            <person name="Klenk H.-P."/>
        </authorList>
    </citation>
    <scope>NUCLEOTIDE SEQUENCE [LARGE SCALE GENOMIC DNA]</scope>
    <source>
        <strain evidence="2 3">DSM 26477</strain>
    </source>
</reference>
<dbReference type="GO" id="GO:0016810">
    <property type="term" value="F:hydrolase activity, acting on carbon-nitrogen (but not peptide) bonds"/>
    <property type="evidence" value="ECO:0007669"/>
    <property type="project" value="InterPro"/>
</dbReference>
<dbReference type="Proteomes" id="UP000317998">
    <property type="component" value="Unassembled WGS sequence"/>
</dbReference>
<dbReference type="SUPFAM" id="SSF51338">
    <property type="entry name" value="Composite domain of metallo-dependent hydrolases"/>
    <property type="match status" value="1"/>
</dbReference>
<proteinExistence type="predicted"/>
<accession>A0A542YIB2</accession>
<sequence length="491" mass="52818">MSGPTHRVLRNARLGGEPVDILIQDGEIVEIGHAVDCTAEEVHLDGRTVIPGLWDEHTHFSQWALRSRRADVSGAASAREAARIVSNALASATPLPLDERGRPLPFVGNGFRDALWSDAPNLADLDDAGAGAPIVLISADLHSVWLNTSALELFGHSGHETGLLREEPAFEVQRRVNSVPDAVLDEWVDAAAREAAARGVVGIVDFEMTWNLEPWSRRMAGGFDALRVDFGIYTQDLDRAIDLGLRSGRRIGELLTVGSYKVITDGSLGTRTAYCFDEYPGLEGLPGARGLLTVAPSELEPLLRRASDAGITPAVHAIGDHANALVLDVFEAVGVTGRIEHAQLLTPGDVERFGRLGIVASVQPEHAMDDRDIADRYWVGRTDRAFLLRSLLDAGARLLLGSDAPVAPLDPWVTMAAAVGRARDGREPWHPEQSLTVAQALDASVRSSVAPGQPADLVVLDVDPFGVSAEELRRMPVAGTLLGGRWTHRAF</sequence>
<gene>
    <name evidence="2" type="ORF">FB562_0809</name>
</gene>
<dbReference type="RefSeq" id="WP_141879958.1">
    <property type="nucleotide sequence ID" value="NZ_VFOM01000001.1"/>
</dbReference>
<dbReference type="OrthoDB" id="3238066at2"/>
<dbReference type="PANTHER" id="PTHR22642">
    <property type="entry name" value="IMIDAZOLONEPROPIONASE"/>
    <property type="match status" value="1"/>
</dbReference>
<dbReference type="InterPro" id="IPR032466">
    <property type="entry name" value="Metal_Hydrolase"/>
</dbReference>
<keyword evidence="3" id="KW-1185">Reference proteome</keyword>
<dbReference type="Gene3D" id="3.20.20.140">
    <property type="entry name" value="Metal-dependent hydrolases"/>
    <property type="match status" value="1"/>
</dbReference>
<evidence type="ECO:0000313" key="3">
    <source>
        <dbReference type="Proteomes" id="UP000317998"/>
    </source>
</evidence>
<dbReference type="InterPro" id="IPR013108">
    <property type="entry name" value="Amidohydro_3"/>
</dbReference>
<evidence type="ECO:0000313" key="2">
    <source>
        <dbReference type="EMBL" id="TQL47741.1"/>
    </source>
</evidence>
<dbReference type="EMBL" id="VFOM01000001">
    <property type="protein sequence ID" value="TQL47741.1"/>
    <property type="molecule type" value="Genomic_DNA"/>
</dbReference>
<dbReference type="Gene3D" id="2.30.40.10">
    <property type="entry name" value="Urease, subunit C, domain 1"/>
    <property type="match status" value="1"/>
</dbReference>
<name>A0A542YIB2_9MICO</name>
<dbReference type="Gene3D" id="3.10.310.70">
    <property type="match status" value="1"/>
</dbReference>
<evidence type="ECO:0000259" key="1">
    <source>
        <dbReference type="Pfam" id="PF07969"/>
    </source>
</evidence>